<keyword evidence="2" id="KW-1185">Reference proteome</keyword>
<organism evidence="1 2">
    <name type="scientific">Apiosordaria backusii</name>
    <dbReference type="NCBI Taxonomy" id="314023"/>
    <lineage>
        <taxon>Eukaryota</taxon>
        <taxon>Fungi</taxon>
        <taxon>Dikarya</taxon>
        <taxon>Ascomycota</taxon>
        <taxon>Pezizomycotina</taxon>
        <taxon>Sordariomycetes</taxon>
        <taxon>Sordariomycetidae</taxon>
        <taxon>Sordariales</taxon>
        <taxon>Lasiosphaeriaceae</taxon>
        <taxon>Apiosordaria</taxon>
    </lineage>
</organism>
<dbReference type="Proteomes" id="UP001172159">
    <property type="component" value="Unassembled WGS sequence"/>
</dbReference>
<reference evidence="1" key="1">
    <citation type="submission" date="2023-06" db="EMBL/GenBank/DDBJ databases">
        <title>Genome-scale phylogeny and comparative genomics of the fungal order Sordariales.</title>
        <authorList>
            <consortium name="Lawrence Berkeley National Laboratory"/>
            <person name="Hensen N."/>
            <person name="Bonometti L."/>
            <person name="Westerberg I."/>
            <person name="Brannstrom I.O."/>
            <person name="Guillou S."/>
            <person name="Cros-Aarteil S."/>
            <person name="Calhoun S."/>
            <person name="Haridas S."/>
            <person name="Kuo A."/>
            <person name="Mondo S."/>
            <person name="Pangilinan J."/>
            <person name="Riley R."/>
            <person name="Labutti K."/>
            <person name="Andreopoulos B."/>
            <person name="Lipzen A."/>
            <person name="Chen C."/>
            <person name="Yanf M."/>
            <person name="Daum C."/>
            <person name="Ng V."/>
            <person name="Clum A."/>
            <person name="Steindorff A."/>
            <person name="Ohm R."/>
            <person name="Martin F."/>
            <person name="Silar P."/>
            <person name="Natvig D."/>
            <person name="Lalanne C."/>
            <person name="Gautier V."/>
            <person name="Ament-Velasquez S.L."/>
            <person name="Kruys A."/>
            <person name="Hutchinson M.I."/>
            <person name="Powell A.J."/>
            <person name="Barry K."/>
            <person name="Miller A.N."/>
            <person name="Grigoriev I.V."/>
            <person name="Debuchy R."/>
            <person name="Gladieux P."/>
            <person name="Thoren M.H."/>
            <person name="Johannesson H."/>
        </authorList>
    </citation>
    <scope>NUCLEOTIDE SEQUENCE</scope>
    <source>
        <strain evidence="1">CBS 540.89</strain>
    </source>
</reference>
<name>A0AA40B789_9PEZI</name>
<accession>A0AA40B789</accession>
<protein>
    <submittedName>
        <fullName evidence="1">Uncharacterized protein</fullName>
    </submittedName>
</protein>
<evidence type="ECO:0000313" key="1">
    <source>
        <dbReference type="EMBL" id="KAK0728934.1"/>
    </source>
</evidence>
<sequence length="274" mass="30236">MVGGPGFWVWVNNVELRYEPHPRLINRVDCLLTHGMVTVIQNGTSPPTLDRSTFDLFHPKSAEFKSVNGSKYPGYAAVTDLRQIYTERHLSPYDFNLSGYFGPNTLYQNPVAYYLLGEDSKNGAESVARQIEANFDMATLQAFSRGPNSSSLVFTYAETIPVYAYNPMVLLVLVVPLVATILGTWGRWRVGSIEDGVIGYDPIAIARLGPVGGLVSGLRPTDRMARAAEDQREVWGCWQLFMAPEGTVLRGAGLQTSEPSAPEQLLLKEGQGYQ</sequence>
<gene>
    <name evidence="1" type="ORF">B0T21DRAFT_369979</name>
</gene>
<dbReference type="AlphaFoldDB" id="A0AA40B789"/>
<evidence type="ECO:0000313" key="2">
    <source>
        <dbReference type="Proteomes" id="UP001172159"/>
    </source>
</evidence>
<dbReference type="EMBL" id="JAUKTV010000009">
    <property type="protein sequence ID" value="KAK0728934.1"/>
    <property type="molecule type" value="Genomic_DNA"/>
</dbReference>
<comment type="caution">
    <text evidence="1">The sequence shown here is derived from an EMBL/GenBank/DDBJ whole genome shotgun (WGS) entry which is preliminary data.</text>
</comment>
<proteinExistence type="predicted"/>